<keyword evidence="5" id="KW-1185">Reference proteome</keyword>
<dbReference type="AlphaFoldDB" id="A0AAV4JWQ2"/>
<reference evidence="4 5" key="1">
    <citation type="journal article" date="2021" name="Elife">
        <title>Chloroplast acquisition without the gene transfer in kleptoplastic sea slugs, Plakobranchus ocellatus.</title>
        <authorList>
            <person name="Maeda T."/>
            <person name="Takahashi S."/>
            <person name="Yoshida T."/>
            <person name="Shimamura S."/>
            <person name="Takaki Y."/>
            <person name="Nagai Y."/>
            <person name="Toyoda A."/>
            <person name="Suzuki Y."/>
            <person name="Arimoto A."/>
            <person name="Ishii H."/>
            <person name="Satoh N."/>
            <person name="Nishiyama T."/>
            <person name="Hasebe M."/>
            <person name="Maruyama T."/>
            <person name="Minagawa J."/>
            <person name="Obokata J."/>
            <person name="Shigenobu S."/>
        </authorList>
    </citation>
    <scope>NUCLEOTIDE SEQUENCE [LARGE SCALE GENOMIC DNA]</scope>
</reference>
<dbReference type="Proteomes" id="UP000762676">
    <property type="component" value="Unassembled WGS sequence"/>
</dbReference>
<name>A0AAV4JWQ2_9GAST</name>
<keyword evidence="2" id="KW-0547">Nucleotide-binding</keyword>
<keyword evidence="3" id="KW-0067">ATP-binding</keyword>
<protein>
    <submittedName>
        <fullName evidence="4">78 kDa glucose-regulated protein</fullName>
    </submittedName>
</protein>
<organism evidence="4 5">
    <name type="scientific">Elysia marginata</name>
    <dbReference type="NCBI Taxonomy" id="1093978"/>
    <lineage>
        <taxon>Eukaryota</taxon>
        <taxon>Metazoa</taxon>
        <taxon>Spiralia</taxon>
        <taxon>Lophotrochozoa</taxon>
        <taxon>Mollusca</taxon>
        <taxon>Gastropoda</taxon>
        <taxon>Heterobranchia</taxon>
        <taxon>Euthyneura</taxon>
        <taxon>Panpulmonata</taxon>
        <taxon>Sacoglossa</taxon>
        <taxon>Placobranchoidea</taxon>
        <taxon>Plakobranchidae</taxon>
        <taxon>Elysia</taxon>
    </lineage>
</organism>
<evidence type="ECO:0000256" key="3">
    <source>
        <dbReference type="ARBA" id="ARBA00022840"/>
    </source>
</evidence>
<dbReference type="GO" id="GO:0140662">
    <property type="term" value="F:ATP-dependent protein folding chaperone"/>
    <property type="evidence" value="ECO:0007669"/>
    <property type="project" value="InterPro"/>
</dbReference>
<evidence type="ECO:0000313" key="4">
    <source>
        <dbReference type="EMBL" id="GFS25781.1"/>
    </source>
</evidence>
<dbReference type="Pfam" id="PF00012">
    <property type="entry name" value="HSP70"/>
    <property type="match status" value="1"/>
</dbReference>
<gene>
    <name evidence="4" type="ORF">ElyMa_007035500</name>
</gene>
<evidence type="ECO:0000256" key="1">
    <source>
        <dbReference type="ARBA" id="ARBA00007381"/>
    </source>
</evidence>
<accession>A0AAV4JWQ2</accession>
<dbReference type="InterPro" id="IPR013126">
    <property type="entry name" value="Hsp_70_fam"/>
</dbReference>
<dbReference type="EMBL" id="BMAT01014055">
    <property type="protein sequence ID" value="GFS25781.1"/>
    <property type="molecule type" value="Genomic_DNA"/>
</dbReference>
<proteinExistence type="inferred from homology"/>
<dbReference type="GO" id="GO:0005524">
    <property type="term" value="F:ATP binding"/>
    <property type="evidence" value="ECO:0007669"/>
    <property type="project" value="UniProtKB-KW"/>
</dbReference>
<comment type="similarity">
    <text evidence="1">Belongs to the heat shock protein 70 family.</text>
</comment>
<dbReference type="Gene3D" id="3.30.420.40">
    <property type="match status" value="1"/>
</dbReference>
<comment type="caution">
    <text evidence="4">The sequence shown here is derived from an EMBL/GenBank/DDBJ whole genome shotgun (WGS) entry which is preliminary data.</text>
</comment>
<evidence type="ECO:0000313" key="5">
    <source>
        <dbReference type="Proteomes" id="UP000762676"/>
    </source>
</evidence>
<sequence length="146" mass="15866">MEHFIKLYTKKKGKNTRKDNRAVQKLLRREGGIDSSVGRGLAPLPRGRGSTMKQVLDLEDADLNMNDIDEMVLEGGSTKVQQLVKDFFGGKKKKKMIDDSGVYDFIFSDGDYAGDCIEDGDDGGGGGCIDAAGGDSSDGNYAVWLY</sequence>
<evidence type="ECO:0000256" key="2">
    <source>
        <dbReference type="ARBA" id="ARBA00022741"/>
    </source>
</evidence>